<sequence length="204" mass="23157">MTRFKAYVVWRGRKPGVYRTWDDCWEQVRSFRGAQYKGYPDWATADQAFLAKTNDLVPSAPAPRPAKTRTTAHVAQSYAVDGACSGNPGVMEYRGVHTETGAEIFHRGPYPLGTNNIAEFLAIVSGLQWCAERGCDWPIYSDSQIALGWVQKRQCRTNLPLEHNPLGAEIQAAERWLTTHTYPNPLWKWDTRNWGQIPADFGRK</sequence>
<comment type="similarity">
    <text evidence="1">Belongs to the RNase H family.</text>
</comment>
<dbReference type="SUPFAM" id="SSF55658">
    <property type="entry name" value="L9 N-domain-like"/>
    <property type="match status" value="1"/>
</dbReference>
<feature type="domain" description="RNase H type-1" evidence="3">
    <location>
        <begin position="72"/>
        <end position="204"/>
    </location>
</feature>
<dbReference type="GO" id="GO:0003676">
    <property type="term" value="F:nucleic acid binding"/>
    <property type="evidence" value="ECO:0007669"/>
    <property type="project" value="UniProtKB-UniRule"/>
</dbReference>
<dbReference type="GO" id="GO:0005737">
    <property type="term" value="C:cytoplasm"/>
    <property type="evidence" value="ECO:0007669"/>
    <property type="project" value="UniProtKB-SubCell"/>
</dbReference>
<keyword evidence="1 2" id="KW-0460">Magnesium</keyword>
<dbReference type="GO" id="GO:0046872">
    <property type="term" value="F:metal ion binding"/>
    <property type="evidence" value="ECO:0007669"/>
    <property type="project" value="UniProtKB-KW"/>
</dbReference>
<dbReference type="OrthoDB" id="9811552at2"/>
<comment type="subcellular location">
    <subcellularLocation>
        <location evidence="1">Cytoplasm</location>
    </subcellularLocation>
</comment>
<keyword evidence="5" id="KW-1185">Reference proteome</keyword>
<dbReference type="AlphaFoldDB" id="A0A1J0A937"/>
<feature type="binding site" evidence="2">
    <location>
        <position position="200"/>
    </location>
    <ligand>
        <name>Mg(2+)</name>
        <dbReference type="ChEBI" id="CHEBI:18420"/>
        <label>1</label>
    </ligand>
</feature>
<evidence type="ECO:0000256" key="2">
    <source>
        <dbReference type="PIRSR" id="PIRSR037839-1"/>
    </source>
</evidence>
<feature type="binding site" evidence="2">
    <location>
        <position position="119"/>
    </location>
    <ligand>
        <name>Mg(2+)</name>
        <dbReference type="ChEBI" id="CHEBI:18420"/>
        <label>2</label>
    </ligand>
</feature>
<dbReference type="EC" id="3.1.26.4" evidence="1"/>
<dbReference type="SUPFAM" id="SSF53098">
    <property type="entry name" value="Ribonuclease H-like"/>
    <property type="match status" value="1"/>
</dbReference>
<dbReference type="InterPro" id="IPR002156">
    <property type="entry name" value="RNaseH_domain"/>
</dbReference>
<organism evidence="4 5">
    <name type="scientific">Gloeomargarita lithophora Alchichica-D10</name>
    <dbReference type="NCBI Taxonomy" id="1188229"/>
    <lineage>
        <taxon>Bacteria</taxon>
        <taxon>Bacillati</taxon>
        <taxon>Cyanobacteriota</taxon>
        <taxon>Cyanophyceae</taxon>
        <taxon>Gloeomargaritales</taxon>
        <taxon>Gloeomargaritaceae</taxon>
        <taxon>Gloeomargarita</taxon>
    </lineage>
</organism>
<dbReference type="EMBL" id="CP017675">
    <property type="protein sequence ID" value="APB32437.1"/>
    <property type="molecule type" value="Genomic_DNA"/>
</dbReference>
<dbReference type="GO" id="GO:0004523">
    <property type="term" value="F:RNA-DNA hybrid ribonuclease activity"/>
    <property type="evidence" value="ECO:0007669"/>
    <property type="project" value="UniProtKB-UniRule"/>
</dbReference>
<keyword evidence="1" id="KW-0255">Endonuclease</keyword>
<feature type="binding site" evidence="2">
    <location>
        <position position="81"/>
    </location>
    <ligand>
        <name>Mg(2+)</name>
        <dbReference type="ChEBI" id="CHEBI:18420"/>
        <label>1</label>
    </ligand>
</feature>
<comment type="catalytic activity">
    <reaction evidence="1">
        <text>Endonucleolytic cleavage to 5'-phosphomonoester.</text>
        <dbReference type="EC" id="3.1.26.4"/>
    </reaction>
</comment>
<keyword evidence="1 2" id="KW-0479">Metal-binding</keyword>
<dbReference type="RefSeq" id="WP_071453176.1">
    <property type="nucleotide sequence ID" value="NZ_CP017675.1"/>
</dbReference>
<dbReference type="Pfam" id="PF00075">
    <property type="entry name" value="RNase_H"/>
    <property type="match status" value="1"/>
</dbReference>
<comment type="cofactor">
    <cofactor evidence="2">
        <name>Mn(2+)</name>
        <dbReference type="ChEBI" id="CHEBI:29035"/>
    </cofactor>
    <cofactor evidence="2">
        <name>Mg(2+)</name>
        <dbReference type="ChEBI" id="CHEBI:18420"/>
    </cofactor>
    <text evidence="2">Binds 2 metal ions per subunit. Manganese or magnesium.</text>
</comment>
<dbReference type="Pfam" id="PF01693">
    <property type="entry name" value="Cauli_VI"/>
    <property type="match status" value="1"/>
</dbReference>
<dbReference type="PIRSF" id="PIRSF037839">
    <property type="entry name" value="Ribonuclease_H"/>
    <property type="match status" value="1"/>
</dbReference>
<accession>A0A1J0A937</accession>
<evidence type="ECO:0000259" key="3">
    <source>
        <dbReference type="PROSITE" id="PS50879"/>
    </source>
</evidence>
<reference evidence="4 5" key="1">
    <citation type="submission" date="2016-10" db="EMBL/GenBank/DDBJ databases">
        <title>Description of Gloeomargarita lithophora gen. nov., sp. nov., a thylakoid-bearing basal-branching cyanobacterium with intracellular carbonates, and proposal for Gloeomargaritales ord. nov.</title>
        <authorList>
            <person name="Moreira D."/>
            <person name="Tavera R."/>
            <person name="Benzerara K."/>
            <person name="Skouri-Panet F."/>
            <person name="Couradeau E."/>
            <person name="Gerard E."/>
            <person name="Loussert C."/>
            <person name="Novelo E."/>
            <person name="Zivanovic Y."/>
            <person name="Lopez-Garcia P."/>
        </authorList>
    </citation>
    <scope>NUCLEOTIDE SEQUENCE [LARGE SCALE GENOMIC DNA]</scope>
    <source>
        <strain evidence="4 5">D10</strain>
    </source>
</reference>
<keyword evidence="2" id="KW-0464">Manganese</keyword>
<keyword evidence="1" id="KW-0540">Nuclease</keyword>
<feature type="binding site" evidence="2">
    <location>
        <position position="142"/>
    </location>
    <ligand>
        <name>Mg(2+)</name>
        <dbReference type="ChEBI" id="CHEBI:18420"/>
        <label>2</label>
    </ligand>
</feature>
<dbReference type="Gene3D" id="3.40.970.10">
    <property type="entry name" value="Ribonuclease H1, N-terminal domain"/>
    <property type="match status" value="1"/>
</dbReference>
<dbReference type="InterPro" id="IPR037056">
    <property type="entry name" value="RNase_H1_N_sf"/>
</dbReference>
<evidence type="ECO:0000313" key="4">
    <source>
        <dbReference type="EMBL" id="APB32437.1"/>
    </source>
</evidence>
<dbReference type="InterPro" id="IPR012337">
    <property type="entry name" value="RNaseH-like_sf"/>
</dbReference>
<dbReference type="Gene3D" id="3.30.420.10">
    <property type="entry name" value="Ribonuclease H-like superfamily/Ribonuclease H"/>
    <property type="match status" value="1"/>
</dbReference>
<evidence type="ECO:0000256" key="1">
    <source>
        <dbReference type="PIRNR" id="PIRNR037839"/>
    </source>
</evidence>
<dbReference type="KEGG" id="glt:GlitD10_0136"/>
<proteinExistence type="inferred from homology"/>
<dbReference type="InterPro" id="IPR009027">
    <property type="entry name" value="Ribosomal_bL9/RNase_H1_N"/>
</dbReference>
<dbReference type="Proteomes" id="UP000180235">
    <property type="component" value="Chromosome"/>
</dbReference>
<protein>
    <recommendedName>
        <fullName evidence="1">Ribonuclease H</fullName>
        <ecNumber evidence="1">3.1.26.4</ecNumber>
    </recommendedName>
</protein>
<comment type="function">
    <text evidence="1">Endonuclease that specifically degrades the RNA of RNA-DNA hybrids.</text>
</comment>
<gene>
    <name evidence="4" type="primary">rnhA</name>
    <name evidence="4" type="ORF">GlitD10_0136</name>
</gene>
<dbReference type="InterPro" id="IPR017290">
    <property type="entry name" value="RNase_H_bac"/>
</dbReference>
<dbReference type="STRING" id="1188229.GlitD10_0136"/>
<dbReference type="InterPro" id="IPR011320">
    <property type="entry name" value="RNase_H1_N"/>
</dbReference>
<dbReference type="PROSITE" id="PS50879">
    <property type="entry name" value="RNASE_H_1"/>
    <property type="match status" value="1"/>
</dbReference>
<name>A0A1J0A937_9CYAN</name>
<keyword evidence="1" id="KW-0963">Cytoplasm</keyword>
<evidence type="ECO:0000313" key="5">
    <source>
        <dbReference type="Proteomes" id="UP000180235"/>
    </source>
</evidence>
<dbReference type="InterPro" id="IPR036397">
    <property type="entry name" value="RNaseH_sf"/>
</dbReference>
<keyword evidence="1 4" id="KW-0378">Hydrolase</keyword>